<dbReference type="EMBL" id="LJKE01000043">
    <property type="protein sequence ID" value="KZD66315.1"/>
    <property type="molecule type" value="Genomic_DNA"/>
</dbReference>
<proteinExistence type="predicted"/>
<evidence type="ECO:0000259" key="1">
    <source>
        <dbReference type="Pfam" id="PF00535"/>
    </source>
</evidence>
<dbReference type="SUPFAM" id="SSF53448">
    <property type="entry name" value="Nucleotide-diphospho-sugar transferases"/>
    <property type="match status" value="1"/>
</dbReference>
<protein>
    <submittedName>
        <fullName evidence="2">Glycosyl transferase family 2</fullName>
    </submittedName>
</protein>
<keyword evidence="2" id="KW-0808">Transferase</keyword>
<dbReference type="AlphaFoldDB" id="A0A164P693"/>
<name>A0A164P693_BACCE</name>
<dbReference type="PANTHER" id="PTHR43630:SF2">
    <property type="entry name" value="GLYCOSYLTRANSFERASE"/>
    <property type="match status" value="1"/>
</dbReference>
<dbReference type="Proteomes" id="UP000076482">
    <property type="component" value="Unassembled WGS sequence"/>
</dbReference>
<dbReference type="Gene3D" id="3.90.550.10">
    <property type="entry name" value="Spore Coat Polysaccharide Biosynthesis Protein SpsA, Chain A"/>
    <property type="match status" value="1"/>
</dbReference>
<feature type="domain" description="Glycosyltransferase 2-like" evidence="1">
    <location>
        <begin position="4"/>
        <end position="102"/>
    </location>
</feature>
<reference evidence="2 3" key="1">
    <citation type="submission" date="2015-09" db="EMBL/GenBank/DDBJ databases">
        <title>Bacillus cereus food isolates.</title>
        <authorList>
            <person name="Boekhorst J."/>
        </authorList>
    </citation>
    <scope>NUCLEOTIDE SEQUENCE [LARGE SCALE GENOMIC DNA]</scope>
    <source>
        <strain evidence="2 3">B4088</strain>
    </source>
</reference>
<dbReference type="Pfam" id="PF00535">
    <property type="entry name" value="Glycos_transf_2"/>
    <property type="match status" value="1"/>
</dbReference>
<sequence>MKLSLVMIVKNEQKHIKKCIQHAKKYVDEIVVVDTGSTDRTKTILSKLPVTLFEEKWDGHFANMRNKAIAKATGDWILVLDADEIVTHFDYNDIRTFMLEPGIGAIRLKSKFEEEGTIKEAISFVPRLFPREVCFQGRIHEQLESDLPRRNVPIYANHYGYFRTDKSDRNIPLLLKALEDEPLQPYYHYQLGKEFSGINNITKSLQHFRLFYTNRENDKQYTKEGIVSFLYELREAQLYEEMNMVISETISNMDDYADFHFIRGLFYMDYIQQNSSERFHLTNLIEASYLKCLDIGDKRLNNGVVGTGSFLAAYNLAVYFELMHGLIPQGKERAKQMYQYAAKYKYLPALQRLKTL</sequence>
<dbReference type="InterPro" id="IPR029044">
    <property type="entry name" value="Nucleotide-diphossugar_trans"/>
</dbReference>
<organism evidence="2 3">
    <name type="scientific">Bacillus cereus</name>
    <dbReference type="NCBI Taxonomy" id="1396"/>
    <lineage>
        <taxon>Bacteria</taxon>
        <taxon>Bacillati</taxon>
        <taxon>Bacillota</taxon>
        <taxon>Bacilli</taxon>
        <taxon>Bacillales</taxon>
        <taxon>Bacillaceae</taxon>
        <taxon>Bacillus</taxon>
        <taxon>Bacillus cereus group</taxon>
    </lineage>
</organism>
<dbReference type="CDD" id="cd02511">
    <property type="entry name" value="Beta4Glucosyltransferase"/>
    <property type="match status" value="1"/>
</dbReference>
<gene>
    <name evidence="2" type="ORF">B4088_2431</name>
</gene>
<dbReference type="PANTHER" id="PTHR43630">
    <property type="entry name" value="POLY-BETA-1,6-N-ACETYL-D-GLUCOSAMINE SYNTHASE"/>
    <property type="match status" value="1"/>
</dbReference>
<dbReference type="RefSeq" id="WP_063260929.1">
    <property type="nucleotide sequence ID" value="NZ_LJKE01000043.1"/>
</dbReference>
<evidence type="ECO:0000313" key="3">
    <source>
        <dbReference type="Proteomes" id="UP000076482"/>
    </source>
</evidence>
<comment type="caution">
    <text evidence="2">The sequence shown here is derived from an EMBL/GenBank/DDBJ whole genome shotgun (WGS) entry which is preliminary data.</text>
</comment>
<dbReference type="PATRIC" id="fig|1396.535.peg.4392"/>
<dbReference type="SUPFAM" id="SSF81901">
    <property type="entry name" value="HCP-like"/>
    <property type="match status" value="1"/>
</dbReference>
<accession>A0A164P693</accession>
<dbReference type="InterPro" id="IPR001173">
    <property type="entry name" value="Glyco_trans_2-like"/>
</dbReference>
<dbReference type="GO" id="GO:0016740">
    <property type="term" value="F:transferase activity"/>
    <property type="evidence" value="ECO:0007669"/>
    <property type="project" value="UniProtKB-KW"/>
</dbReference>
<evidence type="ECO:0000313" key="2">
    <source>
        <dbReference type="EMBL" id="KZD66315.1"/>
    </source>
</evidence>